<evidence type="ECO:0000256" key="1">
    <source>
        <dbReference type="SAM" id="Coils"/>
    </source>
</evidence>
<feature type="signal peptide" evidence="3">
    <location>
        <begin position="1"/>
        <end position="20"/>
    </location>
</feature>
<proteinExistence type="predicted"/>
<evidence type="ECO:0000313" key="4">
    <source>
        <dbReference type="EMBL" id="KAF5314734.1"/>
    </source>
</evidence>
<keyword evidence="1" id="KW-0175">Coiled coil</keyword>
<dbReference type="EMBL" id="JAACJK010000221">
    <property type="protein sequence ID" value="KAF5314734.1"/>
    <property type="molecule type" value="Genomic_DNA"/>
</dbReference>
<organism evidence="4 5">
    <name type="scientific">Ephemerocybe angulata</name>
    <dbReference type="NCBI Taxonomy" id="980116"/>
    <lineage>
        <taxon>Eukaryota</taxon>
        <taxon>Fungi</taxon>
        <taxon>Dikarya</taxon>
        <taxon>Basidiomycota</taxon>
        <taxon>Agaricomycotina</taxon>
        <taxon>Agaricomycetes</taxon>
        <taxon>Agaricomycetidae</taxon>
        <taxon>Agaricales</taxon>
        <taxon>Agaricineae</taxon>
        <taxon>Psathyrellaceae</taxon>
        <taxon>Ephemerocybe</taxon>
    </lineage>
</organism>
<comment type="caution">
    <text evidence="4">The sequence shown here is derived from an EMBL/GenBank/DDBJ whole genome shotgun (WGS) entry which is preliminary data.</text>
</comment>
<reference evidence="4 5" key="1">
    <citation type="journal article" date="2020" name="ISME J.">
        <title>Uncovering the hidden diversity of litter-decomposition mechanisms in mushroom-forming fungi.</title>
        <authorList>
            <person name="Floudas D."/>
            <person name="Bentzer J."/>
            <person name="Ahren D."/>
            <person name="Johansson T."/>
            <person name="Persson P."/>
            <person name="Tunlid A."/>
        </authorList>
    </citation>
    <scope>NUCLEOTIDE SEQUENCE [LARGE SCALE GENOMIC DNA]</scope>
    <source>
        <strain evidence="4 5">CBS 175.51</strain>
    </source>
</reference>
<evidence type="ECO:0000256" key="3">
    <source>
        <dbReference type="SAM" id="SignalP"/>
    </source>
</evidence>
<evidence type="ECO:0000256" key="2">
    <source>
        <dbReference type="SAM" id="MobiDB-lite"/>
    </source>
</evidence>
<name>A0A8H5B105_9AGAR</name>
<feature type="compositionally biased region" description="Basic residues" evidence="2">
    <location>
        <begin position="81"/>
        <end position="90"/>
    </location>
</feature>
<feature type="coiled-coil region" evidence="1">
    <location>
        <begin position="110"/>
        <end position="137"/>
    </location>
</feature>
<dbReference type="OrthoDB" id="10555915at2759"/>
<protein>
    <submittedName>
        <fullName evidence="4">Uncharacterized protein</fullName>
    </submittedName>
</protein>
<feature type="compositionally biased region" description="Low complexity" evidence="2">
    <location>
        <begin position="193"/>
        <end position="226"/>
    </location>
</feature>
<feature type="region of interest" description="Disordered" evidence="2">
    <location>
        <begin position="181"/>
        <end position="238"/>
    </location>
</feature>
<dbReference type="AlphaFoldDB" id="A0A8H5B105"/>
<feature type="chain" id="PRO_5034803685" evidence="3">
    <location>
        <begin position="21"/>
        <end position="271"/>
    </location>
</feature>
<dbReference type="Proteomes" id="UP000541558">
    <property type="component" value="Unassembled WGS sequence"/>
</dbReference>
<feature type="region of interest" description="Disordered" evidence="2">
    <location>
        <begin position="62"/>
        <end position="91"/>
    </location>
</feature>
<sequence>MVRIITTLSVATLSILAVSAQPIASFGDDPTDFALHSAGLGGLFGAISSTAGAVAKSGAKVAKSQVKGQAKPRNHSTGEKSHHRSRKARKAVNLQQKFQNQQQNGEQNTGQNHRREILELQDELEEMLARREMGEEAFDELVGRSAFGMLGKIFRPLISSAVKGGLKGGAKQTSKTVVRAHGKAQKVNDHMQQQKQKQQQKQQQQQQRQQQQRQQQLLRQQQQNKNKNQRKHKRDLLEITEMENILARFFDGEEELEMFERSVEGSLEELD</sequence>
<keyword evidence="3" id="KW-0732">Signal</keyword>
<keyword evidence="5" id="KW-1185">Reference proteome</keyword>
<accession>A0A8H5B105</accession>
<evidence type="ECO:0000313" key="5">
    <source>
        <dbReference type="Proteomes" id="UP000541558"/>
    </source>
</evidence>
<gene>
    <name evidence="4" type="ORF">D9611_007256</name>
</gene>